<name>A0A6A6YPR5_9PEZI</name>
<reference evidence="4" key="3">
    <citation type="submission" date="2025-04" db="UniProtKB">
        <authorList>
            <consortium name="RefSeq"/>
        </authorList>
    </citation>
    <scope>IDENTIFICATION</scope>
    <source>
        <strain evidence="4">CBS 304.34</strain>
    </source>
</reference>
<dbReference type="GO" id="GO:1990189">
    <property type="term" value="F:protein N-terminal-serine acetyltransferase activity"/>
    <property type="evidence" value="ECO:0007669"/>
    <property type="project" value="TreeGrafter"/>
</dbReference>
<evidence type="ECO:0000313" key="4">
    <source>
        <dbReference type="RefSeq" id="XP_033577482.1"/>
    </source>
</evidence>
<dbReference type="Pfam" id="PF13302">
    <property type="entry name" value="Acetyltransf_3"/>
    <property type="match status" value="1"/>
</dbReference>
<keyword evidence="2" id="KW-0808">Transferase</keyword>
<feature type="domain" description="N-acetyltransferase" evidence="1">
    <location>
        <begin position="20"/>
        <end position="170"/>
    </location>
</feature>
<evidence type="ECO:0000313" key="2">
    <source>
        <dbReference type="EMBL" id="KAF2810518.1"/>
    </source>
</evidence>
<protein>
    <submittedName>
        <fullName evidence="2 4">Acyl-CoA N-acyltransferase</fullName>
    </submittedName>
</protein>
<dbReference type="PANTHER" id="PTHR43441:SF5">
    <property type="entry name" value="FAMILY ACETYLTRANSFERASE, PUTATIVE-RELATED"/>
    <property type="match status" value="1"/>
</dbReference>
<evidence type="ECO:0000259" key="1">
    <source>
        <dbReference type="Pfam" id="PF13302"/>
    </source>
</evidence>
<keyword evidence="3" id="KW-1185">Reference proteome</keyword>
<dbReference type="GeneID" id="54458735"/>
<dbReference type="Gene3D" id="3.40.630.30">
    <property type="match status" value="1"/>
</dbReference>
<organism evidence="2">
    <name type="scientific">Mytilinidion resinicola</name>
    <dbReference type="NCBI Taxonomy" id="574789"/>
    <lineage>
        <taxon>Eukaryota</taxon>
        <taxon>Fungi</taxon>
        <taxon>Dikarya</taxon>
        <taxon>Ascomycota</taxon>
        <taxon>Pezizomycotina</taxon>
        <taxon>Dothideomycetes</taxon>
        <taxon>Pleosporomycetidae</taxon>
        <taxon>Mytilinidiales</taxon>
        <taxon>Mytilinidiaceae</taxon>
        <taxon>Mytilinidion</taxon>
    </lineage>
</organism>
<dbReference type="InterPro" id="IPR016181">
    <property type="entry name" value="Acyl_CoA_acyltransferase"/>
</dbReference>
<dbReference type="Proteomes" id="UP000504636">
    <property type="component" value="Unplaced"/>
</dbReference>
<dbReference type="RefSeq" id="XP_033577482.1">
    <property type="nucleotide sequence ID" value="XM_033717842.1"/>
</dbReference>
<reference evidence="2 4" key="1">
    <citation type="journal article" date="2020" name="Stud. Mycol.">
        <title>101 Dothideomycetes genomes: a test case for predicting lifestyles and emergence of pathogens.</title>
        <authorList>
            <person name="Haridas S."/>
            <person name="Albert R."/>
            <person name="Binder M."/>
            <person name="Bloem J."/>
            <person name="Labutti K."/>
            <person name="Salamov A."/>
            <person name="Andreopoulos B."/>
            <person name="Baker S."/>
            <person name="Barry K."/>
            <person name="Bills G."/>
            <person name="Bluhm B."/>
            <person name="Cannon C."/>
            <person name="Castanera R."/>
            <person name="Culley D."/>
            <person name="Daum C."/>
            <person name="Ezra D."/>
            <person name="Gonzalez J."/>
            <person name="Henrissat B."/>
            <person name="Kuo A."/>
            <person name="Liang C."/>
            <person name="Lipzen A."/>
            <person name="Lutzoni F."/>
            <person name="Magnuson J."/>
            <person name="Mondo S."/>
            <person name="Nolan M."/>
            <person name="Ohm R."/>
            <person name="Pangilinan J."/>
            <person name="Park H.-J."/>
            <person name="Ramirez L."/>
            <person name="Alfaro M."/>
            <person name="Sun H."/>
            <person name="Tritt A."/>
            <person name="Yoshinaga Y."/>
            <person name="Zwiers L.-H."/>
            <person name="Turgeon B."/>
            <person name="Goodwin S."/>
            <person name="Spatafora J."/>
            <person name="Crous P."/>
            <person name="Grigoriev I."/>
        </authorList>
    </citation>
    <scope>NUCLEOTIDE SEQUENCE</scope>
    <source>
        <strain evidence="2 4">CBS 304.34</strain>
    </source>
</reference>
<sequence length="234" mass="26121">MSKGAFHYEQRRLENDLVALEPFDPTIHAARFVEEIKTSSNLLTYIAFPTINTKEEFIEFYDKHIGSPPEECLYAIYDKTNASEEENPDSNYAGTVALSATSLVNAATEVGIIIFPAFQRTHVATNAIGLLLLYTLDSPSLGGLGLRRVEWKTHTENAASRRAALRMGFEFEGVARWQRVFPGGQVALPVDALEKRNGTKGELPGRHTAMYSIVWDEWDEKRPKVVALMSRTGA</sequence>
<dbReference type="SUPFAM" id="SSF55729">
    <property type="entry name" value="Acyl-CoA N-acyltransferases (Nat)"/>
    <property type="match status" value="1"/>
</dbReference>
<accession>A0A6A6YPR5</accession>
<dbReference type="InterPro" id="IPR051908">
    <property type="entry name" value="Ribosomal_N-acetyltransferase"/>
</dbReference>
<dbReference type="GO" id="GO:0008999">
    <property type="term" value="F:protein-N-terminal-alanine acetyltransferase activity"/>
    <property type="evidence" value="ECO:0007669"/>
    <property type="project" value="TreeGrafter"/>
</dbReference>
<gene>
    <name evidence="2 4" type="ORF">BDZ99DRAFT_443357</name>
</gene>
<proteinExistence type="predicted"/>
<evidence type="ECO:0000313" key="3">
    <source>
        <dbReference type="Proteomes" id="UP000504636"/>
    </source>
</evidence>
<dbReference type="PANTHER" id="PTHR43441">
    <property type="entry name" value="RIBOSOMAL-PROTEIN-SERINE ACETYLTRANSFERASE"/>
    <property type="match status" value="1"/>
</dbReference>
<reference evidence="4" key="2">
    <citation type="submission" date="2020-04" db="EMBL/GenBank/DDBJ databases">
        <authorList>
            <consortium name="NCBI Genome Project"/>
        </authorList>
    </citation>
    <scope>NUCLEOTIDE SEQUENCE</scope>
    <source>
        <strain evidence="4">CBS 304.34</strain>
    </source>
</reference>
<dbReference type="EMBL" id="MU003700">
    <property type="protein sequence ID" value="KAF2810518.1"/>
    <property type="molecule type" value="Genomic_DNA"/>
</dbReference>
<dbReference type="InterPro" id="IPR000182">
    <property type="entry name" value="GNAT_dom"/>
</dbReference>
<keyword evidence="2" id="KW-0012">Acyltransferase</keyword>
<dbReference type="OrthoDB" id="41238at2759"/>
<dbReference type="AlphaFoldDB" id="A0A6A6YPR5"/>